<dbReference type="AlphaFoldDB" id="V9KQC4"/>
<protein>
    <recommendedName>
        <fullName evidence="2">YqaJ viral recombinase domain-containing protein</fullName>
    </recommendedName>
</protein>
<dbReference type="Ensembl" id="ENSCMIT00000009979.1">
    <property type="protein sequence ID" value="ENSCMIP00000009718.1"/>
    <property type="gene ID" value="ENSCMIG00000005131.1"/>
</dbReference>
<sequence>MSAKKQNATAKQPKAQPRTSVPKSVAPQPRTSASTSLEVGRKAESTRCGHTAASSRGKAQLIIANPRPDTQQTTITNAKGSARAGNRVTKSSTSTANANSMPKAQQKPTSPRTGTKPKHEVPKQPGHPSLPLKANISKQEAAQVEKDTRGQRQNPAWFEWRANRITASIAHKVSHCNFVNGKSDEVPQSYLKSIVGSGSCLRTAAMKWGIENETVAINKYKEIKSKEMKQQIQVKDCGLFIDPQRSWLGASPDGVVIDPKTGEDLALLEVKCPYKHRKHTIDKACEDPMFCLGKKGGQYFLKEKHAYFTQVQCQLAVAELRKADFVVYTERETVVVPVDFDAPFWEETRPKLEQFYMEAVVPHLERENGILAREE</sequence>
<dbReference type="GeneTree" id="ENSGT00940000171017"/>
<reference evidence="4" key="4">
    <citation type="submission" date="2025-05" db="UniProtKB">
        <authorList>
            <consortium name="Ensembl"/>
        </authorList>
    </citation>
    <scope>IDENTIFICATION</scope>
</reference>
<keyword evidence="5" id="KW-1185">Reference proteome</keyword>
<feature type="domain" description="YqaJ viral recombinase" evidence="2">
    <location>
        <begin position="157"/>
        <end position="319"/>
    </location>
</feature>
<dbReference type="OMA" id="REFWGKT"/>
<evidence type="ECO:0000313" key="5">
    <source>
        <dbReference type="Proteomes" id="UP000314986"/>
    </source>
</evidence>
<evidence type="ECO:0000313" key="3">
    <source>
        <dbReference type="EMBL" id="AFP00873.1"/>
    </source>
</evidence>
<feature type="region of interest" description="Disordered" evidence="1">
    <location>
        <begin position="1"/>
        <end position="132"/>
    </location>
</feature>
<dbReference type="KEGG" id="cmk:103191470"/>
<dbReference type="PANTHER" id="PTHR46609">
    <property type="entry name" value="EXONUCLEASE, PHAGE-TYPE/RECB, C-TERMINAL DOMAIN-CONTAINING PROTEIN"/>
    <property type="match status" value="1"/>
</dbReference>
<evidence type="ECO:0000256" key="1">
    <source>
        <dbReference type="SAM" id="MobiDB-lite"/>
    </source>
</evidence>
<reference evidence="3 5" key="3">
    <citation type="journal article" date="2014" name="Nature">
        <title>Elephant shark genome provides unique insights into gnathostome evolution.</title>
        <authorList>
            <consortium name="International Elephant Shark Genome Sequencing Consortium"/>
            <person name="Venkatesh B."/>
            <person name="Lee A.P."/>
            <person name="Ravi V."/>
            <person name="Maurya A.K."/>
            <person name="Lian M.M."/>
            <person name="Swann J.B."/>
            <person name="Ohta Y."/>
            <person name="Flajnik M.F."/>
            <person name="Sutoh Y."/>
            <person name="Kasahara M."/>
            <person name="Hoon S."/>
            <person name="Gangu V."/>
            <person name="Roy S.W."/>
            <person name="Irimia M."/>
            <person name="Korzh V."/>
            <person name="Kondrychyn I."/>
            <person name="Lim Z.W."/>
            <person name="Tay B.H."/>
            <person name="Tohari S."/>
            <person name="Kong K.W."/>
            <person name="Ho S."/>
            <person name="Lorente-Galdos B."/>
            <person name="Quilez J."/>
            <person name="Marques-Bonet T."/>
            <person name="Raney B.J."/>
            <person name="Ingham P.W."/>
            <person name="Tay A."/>
            <person name="Hillier L.W."/>
            <person name="Minx P."/>
            <person name="Boehm T."/>
            <person name="Wilson R.K."/>
            <person name="Brenner S."/>
            <person name="Warren W.C."/>
        </authorList>
    </citation>
    <scope>NUCLEOTIDE SEQUENCE</scope>
    <source>
        <tissue evidence="3">Testis</tissue>
    </source>
</reference>
<dbReference type="InterPro" id="IPR011335">
    <property type="entry name" value="Restrct_endonuc-II-like"/>
</dbReference>
<dbReference type="Proteomes" id="UP000314986">
    <property type="component" value="Unassembled WGS sequence"/>
</dbReference>
<dbReference type="PANTHER" id="PTHR46609:SF8">
    <property type="entry name" value="YQAJ VIRAL RECOMBINASE DOMAIN-CONTAINING PROTEIN"/>
    <property type="match status" value="1"/>
</dbReference>
<dbReference type="Gene3D" id="3.90.320.10">
    <property type="match status" value="1"/>
</dbReference>
<dbReference type="InterPro" id="IPR051703">
    <property type="entry name" value="NF-kappa-B_Signaling_Reg"/>
</dbReference>
<feature type="compositionally biased region" description="Polar residues" evidence="1">
    <location>
        <begin position="68"/>
        <end position="79"/>
    </location>
</feature>
<dbReference type="EMBL" id="JW868355">
    <property type="protein sequence ID" value="AFP00873.1"/>
    <property type="molecule type" value="mRNA"/>
</dbReference>
<feature type="compositionally biased region" description="Polar residues" evidence="1">
    <location>
        <begin position="102"/>
        <end position="113"/>
    </location>
</feature>
<feature type="compositionally biased region" description="Low complexity" evidence="1">
    <location>
        <begin position="91"/>
        <end position="100"/>
    </location>
</feature>
<dbReference type="Pfam" id="PF09588">
    <property type="entry name" value="YqaJ"/>
    <property type="match status" value="1"/>
</dbReference>
<gene>
    <name evidence="4" type="primary">LOC103191470</name>
</gene>
<accession>V9KQC4</accession>
<dbReference type="GeneID" id="103191470"/>
<feature type="compositionally biased region" description="Polar residues" evidence="1">
    <location>
        <begin position="1"/>
        <end position="10"/>
    </location>
</feature>
<dbReference type="RefSeq" id="XP_042195107.1">
    <property type="nucleotide sequence ID" value="XM_042339173.1"/>
</dbReference>
<dbReference type="InterPro" id="IPR011604">
    <property type="entry name" value="PDDEXK-like_dom_sf"/>
</dbReference>
<dbReference type="GO" id="GO:0006281">
    <property type="term" value="P:DNA repair"/>
    <property type="evidence" value="ECO:0007669"/>
    <property type="project" value="UniProtKB-ARBA"/>
</dbReference>
<name>V9KQC4_CALMI</name>
<organism evidence="3">
    <name type="scientific">Callorhinchus milii</name>
    <name type="common">Ghost shark</name>
    <dbReference type="NCBI Taxonomy" id="7868"/>
    <lineage>
        <taxon>Eukaryota</taxon>
        <taxon>Metazoa</taxon>
        <taxon>Chordata</taxon>
        <taxon>Craniata</taxon>
        <taxon>Vertebrata</taxon>
        <taxon>Chondrichthyes</taxon>
        <taxon>Holocephali</taxon>
        <taxon>Chimaeriformes</taxon>
        <taxon>Callorhinchidae</taxon>
        <taxon>Callorhinchus</taxon>
    </lineage>
</organism>
<dbReference type="SUPFAM" id="SSF52980">
    <property type="entry name" value="Restriction endonuclease-like"/>
    <property type="match status" value="1"/>
</dbReference>
<proteinExistence type="evidence at transcript level"/>
<dbReference type="STRING" id="7868.ENSCMIP00000009718"/>
<evidence type="ECO:0000313" key="4">
    <source>
        <dbReference type="Ensembl" id="ENSCMIP00000009718.1"/>
    </source>
</evidence>
<evidence type="ECO:0000259" key="2">
    <source>
        <dbReference type="Pfam" id="PF09588"/>
    </source>
</evidence>
<dbReference type="InterPro" id="IPR019080">
    <property type="entry name" value="YqaJ_viral_recombinase"/>
</dbReference>
<dbReference type="OrthoDB" id="6155932at2759"/>
<reference evidence="5" key="2">
    <citation type="journal article" date="2007" name="PLoS Biol.">
        <title>Survey sequencing and comparative analysis of the elephant shark (Callorhinchus milii) genome.</title>
        <authorList>
            <person name="Venkatesh B."/>
            <person name="Kirkness E.F."/>
            <person name="Loh Y.H."/>
            <person name="Halpern A.L."/>
            <person name="Lee A.P."/>
            <person name="Johnson J."/>
            <person name="Dandona N."/>
            <person name="Viswanathan L.D."/>
            <person name="Tay A."/>
            <person name="Venter J.C."/>
            <person name="Strausberg R.L."/>
            <person name="Brenner S."/>
        </authorList>
    </citation>
    <scope>NUCLEOTIDE SEQUENCE [LARGE SCALE GENOMIC DNA]</scope>
</reference>
<dbReference type="CDD" id="cd22343">
    <property type="entry name" value="PDDEXK_lambda_exonuclease-like"/>
    <property type="match status" value="1"/>
</dbReference>
<reference evidence="5" key="1">
    <citation type="journal article" date="2006" name="Science">
        <title>Ancient noncoding elements conserved in the human genome.</title>
        <authorList>
            <person name="Venkatesh B."/>
            <person name="Kirkness E.F."/>
            <person name="Loh Y.H."/>
            <person name="Halpern A.L."/>
            <person name="Lee A.P."/>
            <person name="Johnson J."/>
            <person name="Dandona N."/>
            <person name="Viswanathan L.D."/>
            <person name="Tay A."/>
            <person name="Venter J.C."/>
            <person name="Strausberg R.L."/>
            <person name="Brenner S."/>
        </authorList>
    </citation>
    <scope>NUCLEOTIDE SEQUENCE [LARGE SCALE GENOMIC DNA]</scope>
</reference>